<name>A0AAD6FM30_9TELE</name>
<organism evidence="2 3">
    <name type="scientific">Pogonophryne albipinna</name>
    <dbReference type="NCBI Taxonomy" id="1090488"/>
    <lineage>
        <taxon>Eukaryota</taxon>
        <taxon>Metazoa</taxon>
        <taxon>Chordata</taxon>
        <taxon>Craniata</taxon>
        <taxon>Vertebrata</taxon>
        <taxon>Euteleostomi</taxon>
        <taxon>Actinopterygii</taxon>
        <taxon>Neopterygii</taxon>
        <taxon>Teleostei</taxon>
        <taxon>Neoteleostei</taxon>
        <taxon>Acanthomorphata</taxon>
        <taxon>Eupercaria</taxon>
        <taxon>Perciformes</taxon>
        <taxon>Notothenioidei</taxon>
        <taxon>Pogonophryne</taxon>
    </lineage>
</organism>
<dbReference type="AlphaFoldDB" id="A0AAD6FM30"/>
<gene>
    <name evidence="2" type="ORF">JOQ06_026472</name>
</gene>
<protein>
    <submittedName>
        <fullName evidence="2">Uncharacterized protein</fullName>
    </submittedName>
</protein>
<comment type="caution">
    <text evidence="2">The sequence shown here is derived from an EMBL/GenBank/DDBJ whole genome shotgun (WGS) entry which is preliminary data.</text>
</comment>
<evidence type="ECO:0000256" key="1">
    <source>
        <dbReference type="SAM" id="MobiDB-lite"/>
    </source>
</evidence>
<dbReference type="EMBL" id="JAPTMU010000007">
    <property type="protein sequence ID" value="KAJ4940163.1"/>
    <property type="molecule type" value="Genomic_DNA"/>
</dbReference>
<dbReference type="Proteomes" id="UP001219934">
    <property type="component" value="Unassembled WGS sequence"/>
</dbReference>
<keyword evidence="3" id="KW-1185">Reference proteome</keyword>
<proteinExistence type="predicted"/>
<accession>A0AAD6FM30</accession>
<evidence type="ECO:0000313" key="3">
    <source>
        <dbReference type="Proteomes" id="UP001219934"/>
    </source>
</evidence>
<dbReference type="PANTHER" id="PTHR47018:SF1">
    <property type="entry name" value="TESMIN_TSO1-LIKE CXC DOMAIN-CONTAINING PROTEIN"/>
    <property type="match status" value="1"/>
</dbReference>
<feature type="region of interest" description="Disordered" evidence="1">
    <location>
        <begin position="101"/>
        <end position="148"/>
    </location>
</feature>
<reference evidence="2" key="1">
    <citation type="submission" date="2022-11" db="EMBL/GenBank/DDBJ databases">
        <title>Chromosome-level genome of Pogonophryne albipinna.</title>
        <authorList>
            <person name="Jo E."/>
        </authorList>
    </citation>
    <scope>NUCLEOTIDE SEQUENCE</scope>
    <source>
        <strain evidence="2">SGF0006</strain>
        <tissue evidence="2">Muscle</tissue>
    </source>
</reference>
<evidence type="ECO:0000313" key="2">
    <source>
        <dbReference type="EMBL" id="KAJ4940163.1"/>
    </source>
</evidence>
<feature type="compositionally biased region" description="Basic and acidic residues" evidence="1">
    <location>
        <begin position="111"/>
        <end position="120"/>
    </location>
</feature>
<dbReference type="PANTHER" id="PTHR47018">
    <property type="entry name" value="CXC DOMAIN-CONTAINING PROTEIN-RELATED"/>
    <property type="match status" value="1"/>
</dbReference>
<sequence>MGHCVSYTEVRQFLTSVAADQISRTESGVYIPTGLTGVTGLVDAAIDNFDQNEDTLDGKQTTHAMASVVYRRGHVSTTYECLARVPERSLSTLNTADLNGEKLHRYIKPPKRPEPPELPKPEILNSSLQSSRRQRPGSSGKPCNQKKGKCAITGAQEQLLRDVQHAFHGNDKATAQQLIGEVETELTGIQNIIQTFIVEGAKQSATFGYWLMFLKGADLLLRILRSEREADFQLHLNSICEVIPWFRAAGRTNYAKYMPVYVAEMKALEHEQPEAYTFMQEGGFVVRRSEDHSFNCVATDQALEQTINREGKSQGGVVGFTLRKAALTRWLMTRHVTTAYVDAMKDLCDTDAKGPKAHKEHGASRMDRDEGDIQKIMEAVEQKQNPFDLDSIPEELINIASGQVASEKVAKELSSFLQDGAEQNAIFIGQRLAKSKKTKSFWDPEKRKQCGTFKDMKTSGGVITRKVHMDSDVFFRRLLAVSKQREVSMETVMSHELAAVPALCFMMMEA</sequence>
<feature type="compositionally biased region" description="Low complexity" evidence="1">
    <location>
        <begin position="126"/>
        <end position="140"/>
    </location>
</feature>